<dbReference type="EMBL" id="FN392319">
    <property type="protein sequence ID" value="CAY68559.1"/>
    <property type="molecule type" value="Genomic_DNA"/>
</dbReference>
<dbReference type="OMA" id="CTTHFWG"/>
<dbReference type="GO" id="GO:7770001">
    <property type="term" value="C:mitochondrial pyruvate carrier complex"/>
    <property type="evidence" value="ECO:0007669"/>
    <property type="project" value="EnsemblFungi"/>
</dbReference>
<dbReference type="RefSeq" id="XP_002490839.1">
    <property type="nucleotide sequence ID" value="XM_002490794.1"/>
</dbReference>
<dbReference type="STRING" id="644223.C4QZ85"/>
<evidence type="ECO:0000256" key="4">
    <source>
        <dbReference type="ARBA" id="ARBA00022692"/>
    </source>
</evidence>
<sequence length="128" mass="14313">MSAASGAQKATSKFFDRVFSKESLRYLCSTHFWGPVSNFGIPLAAIVDLQNKPPDMISGPMTGSLIVYSLVFMRYSLAIKPQNYLLFGCHFVNEIAQLGQGYRYVRYTYGDEGKRAQEVSPDQKKVGN</sequence>
<dbReference type="GeneID" id="8197471"/>
<dbReference type="OrthoDB" id="1697690at2759"/>
<dbReference type="Pfam" id="PF03650">
    <property type="entry name" value="MPC"/>
    <property type="match status" value="1"/>
</dbReference>
<dbReference type="HOGENOM" id="CLU_099502_3_2_1"/>
<keyword evidence="8 9" id="KW-0472">Membrane</keyword>
<keyword evidence="11" id="KW-1185">Reference proteome</keyword>
<organism evidence="10 11">
    <name type="scientific">Komagataella phaffii (strain GS115 / ATCC 20864)</name>
    <name type="common">Yeast</name>
    <name type="synonym">Pichia pastoris</name>
    <dbReference type="NCBI Taxonomy" id="644223"/>
    <lineage>
        <taxon>Eukaryota</taxon>
        <taxon>Fungi</taxon>
        <taxon>Dikarya</taxon>
        <taxon>Ascomycota</taxon>
        <taxon>Saccharomycotina</taxon>
        <taxon>Pichiomycetes</taxon>
        <taxon>Pichiales</taxon>
        <taxon>Pichiaceae</taxon>
        <taxon>Komagataella</taxon>
    </lineage>
</organism>
<keyword evidence="7 9" id="KW-0496">Mitochondrion</keyword>
<feature type="transmembrane region" description="Helical" evidence="9">
    <location>
        <begin position="57"/>
        <end position="77"/>
    </location>
</feature>
<dbReference type="eggNOG" id="KOG1590">
    <property type="taxonomic scope" value="Eukaryota"/>
</dbReference>
<keyword evidence="3 9" id="KW-0813">Transport</keyword>
<dbReference type="GO" id="GO:0005777">
    <property type="term" value="C:peroxisome"/>
    <property type="evidence" value="ECO:0007669"/>
    <property type="project" value="EnsemblFungi"/>
</dbReference>
<dbReference type="AlphaFoldDB" id="C4QZ85"/>
<accession>C4QZ85</accession>
<dbReference type="KEGG" id="ppa:PAS_FragB_0029"/>
<dbReference type="GO" id="GO:0006850">
    <property type="term" value="P:pyruvate import into mitochondria"/>
    <property type="evidence" value="ECO:0007669"/>
    <property type="project" value="EnsemblFungi"/>
</dbReference>
<evidence type="ECO:0000256" key="6">
    <source>
        <dbReference type="ARBA" id="ARBA00022989"/>
    </source>
</evidence>
<dbReference type="GO" id="GO:0050833">
    <property type="term" value="F:pyruvate transmembrane transporter activity"/>
    <property type="evidence" value="ECO:0007669"/>
    <property type="project" value="EnsemblFungi"/>
</dbReference>
<evidence type="ECO:0000313" key="10">
    <source>
        <dbReference type="EMBL" id="CAY68559.1"/>
    </source>
</evidence>
<gene>
    <name evidence="10" type="ordered locus">PAS_FragB_0029</name>
</gene>
<reference evidence="10 11" key="1">
    <citation type="journal article" date="2009" name="Nat. Biotechnol.">
        <title>Genome sequence of the recombinant protein production host Pichia pastoris.</title>
        <authorList>
            <person name="De Schutter K."/>
            <person name="Lin Y.C."/>
            <person name="Tiels P."/>
            <person name="Van Hecke A."/>
            <person name="Glinka S."/>
            <person name="Weber-Lehmann J."/>
            <person name="Rouze P."/>
            <person name="Van de Peer Y."/>
            <person name="Callewaert N."/>
        </authorList>
    </citation>
    <scope>NUCLEOTIDE SEQUENCE [LARGE SCALE GENOMIC DNA]</scope>
    <source>
        <strain evidence="11">GS115 / ATCC 20864</strain>
    </source>
</reference>
<comment type="subcellular location">
    <subcellularLocation>
        <location evidence="1 9">Mitochondrion inner membrane</location>
        <topology evidence="1 9">Multi-pass membrane protein</topology>
    </subcellularLocation>
</comment>
<keyword evidence="5 9" id="KW-0999">Mitochondrion inner membrane</keyword>
<evidence type="ECO:0000256" key="7">
    <source>
        <dbReference type="ARBA" id="ARBA00023128"/>
    </source>
</evidence>
<dbReference type="InterPro" id="IPR005336">
    <property type="entry name" value="MPC"/>
</dbReference>
<dbReference type="Proteomes" id="UP000000314">
    <property type="component" value="Chromosome 1"/>
</dbReference>
<evidence type="ECO:0000256" key="3">
    <source>
        <dbReference type="ARBA" id="ARBA00022448"/>
    </source>
</evidence>
<comment type="similarity">
    <text evidence="2 9">Belongs to the mitochondrial pyruvate carrier (MPC) (TC 2.A.105) family.</text>
</comment>
<evidence type="ECO:0000256" key="8">
    <source>
        <dbReference type="ARBA" id="ARBA00023136"/>
    </source>
</evidence>
<keyword evidence="6 9" id="KW-1133">Transmembrane helix</keyword>
<evidence type="ECO:0000256" key="1">
    <source>
        <dbReference type="ARBA" id="ARBA00004448"/>
    </source>
</evidence>
<evidence type="ECO:0000256" key="9">
    <source>
        <dbReference type="RuleBase" id="RU363100"/>
    </source>
</evidence>
<dbReference type="FunCoup" id="C4QZ85">
    <property type="interactions" value="477"/>
</dbReference>
<keyword evidence="4 9" id="KW-0812">Transmembrane</keyword>
<comment type="function">
    <text evidence="9">Mediates the uptake of pyruvate into mitochondria.</text>
</comment>
<dbReference type="PANTHER" id="PTHR14154">
    <property type="entry name" value="UPF0041 BRAIN PROTEIN 44-RELATED"/>
    <property type="match status" value="1"/>
</dbReference>
<comment type="caution">
    <text evidence="9">Lacks conserved residue(s) required for the propagation of feature annotation.</text>
</comment>
<evidence type="ECO:0000256" key="5">
    <source>
        <dbReference type="ARBA" id="ARBA00022792"/>
    </source>
</evidence>
<evidence type="ECO:0000313" key="11">
    <source>
        <dbReference type="Proteomes" id="UP000000314"/>
    </source>
</evidence>
<proteinExistence type="inferred from homology"/>
<name>C4QZ85_KOMPG</name>
<dbReference type="InParanoid" id="C4QZ85"/>
<evidence type="ECO:0000256" key="2">
    <source>
        <dbReference type="ARBA" id="ARBA00006416"/>
    </source>
</evidence>
<protein>
    <recommendedName>
        <fullName evidence="9">Mitochondrial pyruvate carrier</fullName>
    </recommendedName>
</protein>